<evidence type="ECO:0000313" key="2">
    <source>
        <dbReference type="Proteomes" id="UP000479000"/>
    </source>
</evidence>
<dbReference type="Proteomes" id="UP000479000">
    <property type="component" value="Unassembled WGS sequence"/>
</dbReference>
<sequence length="86" mass="9777">MNRSLLLRLLVQTTIHCGPDQIVRTENIFKKRTGSQQYNKTMTTPATGEIVLKVDRHAARHSRVHGPRPTSQRRDGLRATLITFGK</sequence>
<gene>
    <name evidence="1" type="ORF">NTEN_LOCUS8652</name>
</gene>
<dbReference type="EMBL" id="CADCXU010013180">
    <property type="protein sequence ID" value="CAB0002927.1"/>
    <property type="molecule type" value="Genomic_DNA"/>
</dbReference>
<dbReference type="AlphaFoldDB" id="A0A6H5GJE6"/>
<feature type="non-terminal residue" evidence="1">
    <location>
        <position position="86"/>
    </location>
</feature>
<keyword evidence="2" id="KW-1185">Reference proteome</keyword>
<accession>A0A6H5GJE6</accession>
<evidence type="ECO:0000313" key="1">
    <source>
        <dbReference type="EMBL" id="CAB0002927.1"/>
    </source>
</evidence>
<organism evidence="1 2">
    <name type="scientific">Nesidiocoris tenuis</name>
    <dbReference type="NCBI Taxonomy" id="355587"/>
    <lineage>
        <taxon>Eukaryota</taxon>
        <taxon>Metazoa</taxon>
        <taxon>Ecdysozoa</taxon>
        <taxon>Arthropoda</taxon>
        <taxon>Hexapoda</taxon>
        <taxon>Insecta</taxon>
        <taxon>Pterygota</taxon>
        <taxon>Neoptera</taxon>
        <taxon>Paraneoptera</taxon>
        <taxon>Hemiptera</taxon>
        <taxon>Heteroptera</taxon>
        <taxon>Panheteroptera</taxon>
        <taxon>Cimicomorpha</taxon>
        <taxon>Miridae</taxon>
        <taxon>Dicyphina</taxon>
        <taxon>Nesidiocoris</taxon>
    </lineage>
</organism>
<protein>
    <submittedName>
        <fullName evidence="1">Uncharacterized protein</fullName>
    </submittedName>
</protein>
<name>A0A6H5GJE6_9HEMI</name>
<reference evidence="1 2" key="1">
    <citation type="submission" date="2020-02" db="EMBL/GenBank/DDBJ databases">
        <authorList>
            <person name="Ferguson B K."/>
        </authorList>
    </citation>
    <scope>NUCLEOTIDE SEQUENCE [LARGE SCALE GENOMIC DNA]</scope>
</reference>
<proteinExistence type="predicted"/>